<protein>
    <submittedName>
        <fullName evidence="1">Uncharacterized protein</fullName>
    </submittedName>
</protein>
<dbReference type="AlphaFoldDB" id="A0AAD4S856"/>
<dbReference type="Proteomes" id="UP001202328">
    <property type="component" value="Unassembled WGS sequence"/>
</dbReference>
<comment type="caution">
    <text evidence="1">The sequence shown here is derived from an EMBL/GenBank/DDBJ whole genome shotgun (WGS) entry which is preliminary data.</text>
</comment>
<accession>A0AAD4S856</accession>
<dbReference type="EMBL" id="JAJJMB010013055">
    <property type="protein sequence ID" value="KAI3871492.1"/>
    <property type="molecule type" value="Genomic_DNA"/>
</dbReference>
<reference evidence="1" key="1">
    <citation type="submission" date="2022-04" db="EMBL/GenBank/DDBJ databases">
        <title>A functionally conserved STORR gene fusion in Papaver species that diverged 16.8 million years ago.</title>
        <authorList>
            <person name="Catania T."/>
        </authorList>
    </citation>
    <scope>NUCLEOTIDE SEQUENCE</scope>
    <source>
        <strain evidence="1">S-188037</strain>
    </source>
</reference>
<sequence>MMYWSDCRFQERYESRERLRPIFDKEEFDGFFLDYLPQYGNQDTMGKLLELAEHISKEKIGKNVQQRMYKQRQK</sequence>
<keyword evidence="2" id="KW-1185">Reference proteome</keyword>
<proteinExistence type="predicted"/>
<evidence type="ECO:0000313" key="1">
    <source>
        <dbReference type="EMBL" id="KAI3871492.1"/>
    </source>
</evidence>
<evidence type="ECO:0000313" key="2">
    <source>
        <dbReference type="Proteomes" id="UP001202328"/>
    </source>
</evidence>
<gene>
    <name evidence="1" type="ORF">MKW98_011547</name>
</gene>
<organism evidence="1 2">
    <name type="scientific">Papaver atlanticum</name>
    <dbReference type="NCBI Taxonomy" id="357466"/>
    <lineage>
        <taxon>Eukaryota</taxon>
        <taxon>Viridiplantae</taxon>
        <taxon>Streptophyta</taxon>
        <taxon>Embryophyta</taxon>
        <taxon>Tracheophyta</taxon>
        <taxon>Spermatophyta</taxon>
        <taxon>Magnoliopsida</taxon>
        <taxon>Ranunculales</taxon>
        <taxon>Papaveraceae</taxon>
        <taxon>Papaveroideae</taxon>
        <taxon>Papaver</taxon>
    </lineage>
</organism>
<name>A0AAD4S856_9MAGN</name>